<protein>
    <recommendedName>
        <fullName evidence="1">FecR protein domain-containing protein</fullName>
    </recommendedName>
</protein>
<dbReference type="Pfam" id="PF04773">
    <property type="entry name" value="FecR"/>
    <property type="match status" value="1"/>
</dbReference>
<evidence type="ECO:0000259" key="1">
    <source>
        <dbReference type="Pfam" id="PF04773"/>
    </source>
</evidence>
<dbReference type="InterPro" id="IPR006860">
    <property type="entry name" value="FecR"/>
</dbReference>
<organism evidence="2 3">
    <name type="scientific">Pseudomonas entomophila</name>
    <dbReference type="NCBI Taxonomy" id="312306"/>
    <lineage>
        <taxon>Bacteria</taxon>
        <taxon>Pseudomonadati</taxon>
        <taxon>Pseudomonadota</taxon>
        <taxon>Gammaproteobacteria</taxon>
        <taxon>Pseudomonadales</taxon>
        <taxon>Pseudomonadaceae</taxon>
        <taxon>Pseudomonas</taxon>
    </lineage>
</organism>
<gene>
    <name evidence="2" type="ORF">EJA05_16790</name>
</gene>
<dbReference type="Gene3D" id="2.60.120.1440">
    <property type="match status" value="1"/>
</dbReference>
<dbReference type="PANTHER" id="PTHR30273:SF2">
    <property type="entry name" value="PROTEIN FECR"/>
    <property type="match status" value="1"/>
</dbReference>
<dbReference type="InterPro" id="IPR012373">
    <property type="entry name" value="Ferrdict_sens_TM"/>
</dbReference>
<dbReference type="EMBL" id="CP034338">
    <property type="protein sequence ID" value="AZL69281.1"/>
    <property type="molecule type" value="Genomic_DNA"/>
</dbReference>
<dbReference type="Proteomes" id="UP000268230">
    <property type="component" value="Chromosome"/>
</dbReference>
<sequence>MLQVCPCMRTSMKTALSLILLALVAASALLGSPWMSQGFDLADLRTTASQQLTRHLEDGSLLVLQPDSAVDVEYDTQQRRLTLLQGGLYVEVADDDPRPFLLATEHGTLATRDGQLALVRKGGQSDVELQAGSAELDSGGQHVRLGPNQALRFDQAGPVH</sequence>
<dbReference type="PANTHER" id="PTHR30273">
    <property type="entry name" value="PERIPLASMIC SIGNAL SENSOR AND SIGMA FACTOR ACTIVATOR FECR-RELATED"/>
    <property type="match status" value="1"/>
</dbReference>
<feature type="domain" description="FecR protein" evidence="1">
    <location>
        <begin position="43"/>
        <end position="134"/>
    </location>
</feature>
<dbReference type="AlphaFoldDB" id="A0A3Q8U231"/>
<dbReference type="OrthoDB" id="1099576at2"/>
<evidence type="ECO:0000313" key="3">
    <source>
        <dbReference type="Proteomes" id="UP000268230"/>
    </source>
</evidence>
<name>A0A3Q8U231_9PSED</name>
<dbReference type="GO" id="GO:0016989">
    <property type="term" value="F:sigma factor antagonist activity"/>
    <property type="evidence" value="ECO:0007669"/>
    <property type="project" value="TreeGrafter"/>
</dbReference>
<reference evidence="2 3" key="1">
    <citation type="submission" date="2018-12" db="EMBL/GenBank/DDBJ databases">
        <authorList>
            <person name="Li S."/>
            <person name="Yang R."/>
            <person name="Chen G."/>
            <person name="Zou L."/>
            <person name="Zhang C."/>
            <person name="Chen Y."/>
            <person name="Liu Z."/>
            <person name="Li Y."/>
            <person name="Yan Y."/>
            <person name="Huang M."/>
            <person name="Chen T."/>
        </authorList>
    </citation>
    <scope>NUCLEOTIDE SEQUENCE [LARGE SCALE GENOMIC DNA]</scope>
    <source>
        <strain evidence="2 3">1257</strain>
    </source>
</reference>
<dbReference type="KEGG" id="pory:EJA05_16790"/>
<accession>A0A3Q8U231</accession>
<proteinExistence type="predicted"/>
<evidence type="ECO:0000313" key="2">
    <source>
        <dbReference type="EMBL" id="AZL69281.1"/>
    </source>
</evidence>